<accession>A0AAE9HFM0</accession>
<protein>
    <submittedName>
        <fullName evidence="1">Uncharacterized protein</fullName>
    </submittedName>
</protein>
<organism evidence="1 2">
    <name type="scientific">Serratia phage vB_SmaM-Otaku</name>
    <dbReference type="NCBI Taxonomy" id="2932867"/>
    <lineage>
        <taxon>Viruses</taxon>
        <taxon>Duplodnaviria</taxon>
        <taxon>Heunggongvirae</taxon>
        <taxon>Uroviricota</taxon>
        <taxon>Caudoviricetes</taxon>
        <taxon>Sarkviridae</taxon>
        <taxon>Otakuvirus</taxon>
        <taxon>Otakuvirus otaku</taxon>
    </lineage>
</organism>
<name>A0AAE9HFM0_9CAUD</name>
<proteinExistence type="predicted"/>
<gene>
    <name evidence="1" type="ORF">OTAKU_00170</name>
</gene>
<reference evidence="1 2" key="1">
    <citation type="submission" date="2022-03" db="EMBL/GenBank/DDBJ databases">
        <authorList>
            <person name="Friedrich I."/>
            <person name="Schneider D."/>
            <person name="Poehlein A."/>
            <person name="Hertel R."/>
            <person name="Daniel R."/>
        </authorList>
    </citation>
    <scope>NUCLEOTIDE SEQUENCE [LARGE SCALE GENOMIC DNA]</scope>
</reference>
<dbReference type="EMBL" id="ON087563">
    <property type="protein sequence ID" value="UPU16006.1"/>
    <property type="molecule type" value="Genomic_DNA"/>
</dbReference>
<dbReference type="Proteomes" id="UP000830955">
    <property type="component" value="Segment"/>
</dbReference>
<evidence type="ECO:0000313" key="2">
    <source>
        <dbReference type="Proteomes" id="UP000830955"/>
    </source>
</evidence>
<keyword evidence="2" id="KW-1185">Reference proteome</keyword>
<sequence length="158" mass="15569">MTKNIVYFTAGVAPTPAEQAQIDTLNAAAVAYDVAVATNVASALYGDDLMRVDFAAGTIPDEYSGVPVIDPDNLPGAPLDPDQAILSNSAVVTVLPAAGTTPAQGSATAAVVSGSITGVRLPATSAVVTNGQVIAVTGGTVTITVNANVVTAAFTATP</sequence>
<evidence type="ECO:0000313" key="1">
    <source>
        <dbReference type="EMBL" id="UPU16006.1"/>
    </source>
</evidence>